<keyword evidence="1" id="KW-0732">Signal</keyword>
<dbReference type="GO" id="GO:0030682">
    <property type="term" value="P:symbiont-mediated perturbation of host defenses"/>
    <property type="evidence" value="ECO:0007669"/>
    <property type="project" value="InterPro"/>
</dbReference>
<reference evidence="2" key="1">
    <citation type="journal article" date="2016" name="Ticks Tick Borne Dis.">
        <title>De novo assembly and annotation of the salivary gland transcriptome of Rhipicephalus appendiculatus male and female ticks during blood feeding.</title>
        <authorList>
            <person name="de Castro M.H."/>
            <person name="de Klerk D."/>
            <person name="Pienaar R."/>
            <person name="Latif A.A."/>
            <person name="Rees D.J."/>
            <person name="Mans B.J."/>
        </authorList>
    </citation>
    <scope>NUCLEOTIDE SEQUENCE</scope>
    <source>
        <tissue evidence="2">Salivary glands</tissue>
    </source>
</reference>
<dbReference type="Gene3D" id="2.40.128.20">
    <property type="match status" value="1"/>
</dbReference>
<accession>A0A131YR49</accession>
<dbReference type="SUPFAM" id="SSF50814">
    <property type="entry name" value="Lipocalins"/>
    <property type="match status" value="1"/>
</dbReference>
<evidence type="ECO:0000256" key="1">
    <source>
        <dbReference type="SAM" id="SignalP"/>
    </source>
</evidence>
<dbReference type="AlphaFoldDB" id="A0A131YR49"/>
<organism evidence="2">
    <name type="scientific">Rhipicephalus appendiculatus</name>
    <name type="common">Brown ear tick</name>
    <dbReference type="NCBI Taxonomy" id="34631"/>
    <lineage>
        <taxon>Eukaryota</taxon>
        <taxon>Metazoa</taxon>
        <taxon>Ecdysozoa</taxon>
        <taxon>Arthropoda</taxon>
        <taxon>Chelicerata</taxon>
        <taxon>Arachnida</taxon>
        <taxon>Acari</taxon>
        <taxon>Parasitiformes</taxon>
        <taxon>Ixodida</taxon>
        <taxon>Ixodoidea</taxon>
        <taxon>Ixodidae</taxon>
        <taxon>Rhipicephalinae</taxon>
        <taxon>Rhipicephalus</taxon>
        <taxon>Rhipicephalus</taxon>
    </lineage>
</organism>
<name>A0A131YR49_RHIAP</name>
<dbReference type="GO" id="GO:0043176">
    <property type="term" value="F:amine binding"/>
    <property type="evidence" value="ECO:0007669"/>
    <property type="project" value="InterPro"/>
</dbReference>
<feature type="signal peptide" evidence="1">
    <location>
        <begin position="1"/>
        <end position="23"/>
    </location>
</feature>
<sequence length="209" mass="24244">MQSSKNLCIYILAVVILAGIMRGDTETPEETRIDQYENYFEHQDIYLSFKDAVDYWLYGFNYDSPHTIGKQCVYLRKQNLTEEQMNYTSNFIKNGTWGKIQYNGTFCLISGVSSKGKERKKYNSINVTTPEYPGAWFMYNLIYSDYHNCSILRIPRMINGSGCMVLLTDHVVKTGPPAPCQAIYNHSCGKYHHFYQIYNSSCKKNPLHQ</sequence>
<dbReference type="InterPro" id="IPR002970">
    <property type="entry name" value="Tick_his-bd"/>
</dbReference>
<protein>
    <submittedName>
        <fullName evidence="2">Lipocalin</fullName>
    </submittedName>
</protein>
<dbReference type="InterPro" id="IPR012674">
    <property type="entry name" value="Calycin"/>
</dbReference>
<feature type="chain" id="PRO_5007285755" evidence="1">
    <location>
        <begin position="24"/>
        <end position="209"/>
    </location>
</feature>
<proteinExistence type="predicted"/>
<dbReference type="EMBL" id="GEDV01007545">
    <property type="protein sequence ID" value="JAP81012.1"/>
    <property type="molecule type" value="Transcribed_RNA"/>
</dbReference>
<evidence type="ECO:0000313" key="2">
    <source>
        <dbReference type="EMBL" id="JAP81012.1"/>
    </source>
</evidence>
<dbReference type="Pfam" id="PF02098">
    <property type="entry name" value="His_binding"/>
    <property type="match status" value="1"/>
</dbReference>